<dbReference type="InterPro" id="IPR001841">
    <property type="entry name" value="Znf_RING"/>
</dbReference>
<dbReference type="PROSITE" id="PS50119">
    <property type="entry name" value="ZF_BBOX"/>
    <property type="match status" value="1"/>
</dbReference>
<feature type="domain" description="RING-type" evidence="5">
    <location>
        <begin position="28"/>
        <end position="69"/>
    </location>
</feature>
<dbReference type="Pfam" id="PF00643">
    <property type="entry name" value="zf-B_box"/>
    <property type="match status" value="1"/>
</dbReference>
<keyword evidence="8" id="KW-1185">Reference proteome</keyword>
<dbReference type="Pfam" id="PF15227">
    <property type="entry name" value="zf-C3HC4_4"/>
    <property type="match status" value="1"/>
</dbReference>
<dbReference type="InterPro" id="IPR050143">
    <property type="entry name" value="TRIM/RBCC"/>
</dbReference>
<dbReference type="SMART" id="SM00184">
    <property type="entry name" value="RING"/>
    <property type="match status" value="1"/>
</dbReference>
<evidence type="ECO:0000256" key="4">
    <source>
        <dbReference type="PROSITE-ProRule" id="PRU00024"/>
    </source>
</evidence>
<reference evidence="7 8" key="1">
    <citation type="submission" date="2016-02" db="EMBL/GenBank/DDBJ databases">
        <title>Band-tailed pigeon sequencing and assembly.</title>
        <authorList>
            <person name="Soares A.E."/>
            <person name="Novak B.J."/>
            <person name="Rice E.S."/>
            <person name="O'Connell B."/>
            <person name="Chang D."/>
            <person name="Weber S."/>
            <person name="Shapiro B."/>
        </authorList>
    </citation>
    <scope>NUCLEOTIDE SEQUENCE [LARGE SCALE GENOMIC DNA]</scope>
    <source>
        <strain evidence="7">BTP2013</strain>
        <tissue evidence="7">Blood</tissue>
    </source>
</reference>
<dbReference type="OrthoDB" id="9049620at2759"/>
<gene>
    <name evidence="7" type="ORF">AV530_008845</name>
</gene>
<evidence type="ECO:0000256" key="1">
    <source>
        <dbReference type="ARBA" id="ARBA00022723"/>
    </source>
</evidence>
<accession>A0A1V4K4Z5</accession>
<dbReference type="Gene3D" id="3.30.160.60">
    <property type="entry name" value="Classic Zinc Finger"/>
    <property type="match status" value="1"/>
</dbReference>
<organism evidence="7 8">
    <name type="scientific">Patagioenas fasciata monilis</name>
    <dbReference type="NCBI Taxonomy" id="372326"/>
    <lineage>
        <taxon>Eukaryota</taxon>
        <taxon>Metazoa</taxon>
        <taxon>Chordata</taxon>
        <taxon>Craniata</taxon>
        <taxon>Vertebrata</taxon>
        <taxon>Euteleostomi</taxon>
        <taxon>Archelosauria</taxon>
        <taxon>Archosauria</taxon>
        <taxon>Dinosauria</taxon>
        <taxon>Saurischia</taxon>
        <taxon>Theropoda</taxon>
        <taxon>Coelurosauria</taxon>
        <taxon>Aves</taxon>
        <taxon>Neognathae</taxon>
        <taxon>Neoaves</taxon>
        <taxon>Columbimorphae</taxon>
        <taxon>Columbiformes</taxon>
        <taxon>Columbidae</taxon>
        <taxon>Patagioenas</taxon>
    </lineage>
</organism>
<evidence type="ECO:0000313" key="7">
    <source>
        <dbReference type="EMBL" id="OPJ79464.1"/>
    </source>
</evidence>
<keyword evidence="2 4" id="KW-0863">Zinc-finger</keyword>
<dbReference type="AlphaFoldDB" id="A0A1V4K4Z5"/>
<evidence type="ECO:0000259" key="5">
    <source>
        <dbReference type="PROSITE" id="PS50089"/>
    </source>
</evidence>
<keyword evidence="3" id="KW-0862">Zinc</keyword>
<dbReference type="Gene3D" id="3.30.40.10">
    <property type="entry name" value="Zinc/RING finger domain, C3HC4 (zinc finger)"/>
    <property type="match status" value="1"/>
</dbReference>
<sequence>MKAPRVGEGPMANVPSGASMGLLAEASCPVCRELFRDPVSIHCGHHFCRGCITRRWEWATGPFRCPRCHQTAPERTLRPSPELARLLEITKGLDLEAVEPGVTAEEEEPGEGEWCGKHGEPVGFFCWDDGVGVCAVCRESRAHRSHAVLPATEAVREYQVRTGGVRAFCNV</sequence>
<dbReference type="STRING" id="372326.A0A1V4K4Z5"/>
<dbReference type="PROSITE" id="PS00518">
    <property type="entry name" value="ZF_RING_1"/>
    <property type="match status" value="1"/>
</dbReference>
<dbReference type="GO" id="GO:0008270">
    <property type="term" value="F:zinc ion binding"/>
    <property type="evidence" value="ECO:0007669"/>
    <property type="project" value="UniProtKB-KW"/>
</dbReference>
<dbReference type="SMART" id="SM00336">
    <property type="entry name" value="BBOX"/>
    <property type="match status" value="1"/>
</dbReference>
<dbReference type="InterPro" id="IPR000315">
    <property type="entry name" value="Znf_B-box"/>
</dbReference>
<evidence type="ECO:0000256" key="3">
    <source>
        <dbReference type="ARBA" id="ARBA00022833"/>
    </source>
</evidence>
<dbReference type="PANTHER" id="PTHR24103">
    <property type="entry name" value="E3 UBIQUITIN-PROTEIN LIGASE TRIM"/>
    <property type="match status" value="1"/>
</dbReference>
<keyword evidence="1" id="KW-0479">Metal-binding</keyword>
<comment type="caution">
    <text evidence="7">The sequence shown here is derived from an EMBL/GenBank/DDBJ whole genome shotgun (WGS) entry which is preliminary data.</text>
</comment>
<proteinExistence type="predicted"/>
<evidence type="ECO:0000313" key="8">
    <source>
        <dbReference type="Proteomes" id="UP000190648"/>
    </source>
</evidence>
<dbReference type="SUPFAM" id="SSF57850">
    <property type="entry name" value="RING/U-box"/>
    <property type="match status" value="1"/>
</dbReference>
<dbReference type="PROSITE" id="PS50089">
    <property type="entry name" value="ZF_RING_2"/>
    <property type="match status" value="1"/>
</dbReference>
<evidence type="ECO:0000259" key="6">
    <source>
        <dbReference type="PROSITE" id="PS50119"/>
    </source>
</evidence>
<dbReference type="EMBL" id="LSYS01004492">
    <property type="protein sequence ID" value="OPJ79464.1"/>
    <property type="molecule type" value="Genomic_DNA"/>
</dbReference>
<feature type="domain" description="B box-type" evidence="6">
    <location>
        <begin position="110"/>
        <end position="151"/>
    </location>
</feature>
<name>A0A1V4K4Z5_PATFA</name>
<dbReference type="Proteomes" id="UP000190648">
    <property type="component" value="Unassembled WGS sequence"/>
</dbReference>
<dbReference type="InterPro" id="IPR017907">
    <property type="entry name" value="Znf_RING_CS"/>
</dbReference>
<evidence type="ECO:0000256" key="2">
    <source>
        <dbReference type="ARBA" id="ARBA00022771"/>
    </source>
</evidence>
<dbReference type="InterPro" id="IPR013083">
    <property type="entry name" value="Znf_RING/FYVE/PHD"/>
</dbReference>
<protein>
    <submittedName>
        <fullName evidence="7">Uncharacterized protein</fullName>
    </submittedName>
</protein>
<dbReference type="SUPFAM" id="SSF57845">
    <property type="entry name" value="B-box zinc-binding domain"/>
    <property type="match status" value="1"/>
</dbReference>